<feature type="disulfide bond" evidence="6">
    <location>
        <begin position="403"/>
        <end position="430"/>
    </location>
</feature>
<dbReference type="PROSITE" id="PS00010">
    <property type="entry name" value="ASX_HYDROXYL"/>
    <property type="match status" value="5"/>
</dbReference>
<evidence type="ECO:0000256" key="3">
    <source>
        <dbReference type="ARBA" id="ARBA00022737"/>
    </source>
</evidence>
<feature type="region of interest" description="Disordered" evidence="8">
    <location>
        <begin position="2301"/>
        <end position="2333"/>
    </location>
</feature>
<dbReference type="InterPro" id="IPR036179">
    <property type="entry name" value="Ig-like_dom_sf"/>
</dbReference>
<dbReference type="Proteomes" id="UP001159427">
    <property type="component" value="Unassembled WGS sequence"/>
</dbReference>
<dbReference type="InterPro" id="IPR000152">
    <property type="entry name" value="EGF-type_Asp/Asn_hydroxyl_site"/>
</dbReference>
<dbReference type="InterPro" id="IPR018097">
    <property type="entry name" value="EGF_Ca-bd_CS"/>
</dbReference>
<evidence type="ECO:0000256" key="8">
    <source>
        <dbReference type="SAM" id="MobiDB-lite"/>
    </source>
</evidence>
<dbReference type="InterPro" id="IPR013783">
    <property type="entry name" value="Ig-like_fold"/>
</dbReference>
<dbReference type="PROSITE" id="PS50923">
    <property type="entry name" value="SUSHI"/>
    <property type="match status" value="2"/>
</dbReference>
<dbReference type="InterPro" id="IPR000742">
    <property type="entry name" value="EGF"/>
</dbReference>
<dbReference type="PROSITE" id="PS50835">
    <property type="entry name" value="IG_LIKE"/>
    <property type="match status" value="2"/>
</dbReference>
<feature type="disulfide bond" evidence="5">
    <location>
        <begin position="61"/>
        <end position="70"/>
    </location>
</feature>
<dbReference type="PROSITE" id="PS50026">
    <property type="entry name" value="EGF_3"/>
    <property type="match status" value="5"/>
</dbReference>
<keyword evidence="7" id="KW-0175">Coiled coil</keyword>
<feature type="domain" description="EGF-like" evidence="10">
    <location>
        <begin position="233"/>
        <end position="273"/>
    </location>
</feature>
<keyword evidence="9" id="KW-1133">Transmembrane helix</keyword>
<proteinExistence type="predicted"/>
<feature type="domain" description="Ig-like" evidence="11">
    <location>
        <begin position="1962"/>
        <end position="2044"/>
    </location>
</feature>
<dbReference type="Gene3D" id="2.10.25.10">
    <property type="entry name" value="Laminin"/>
    <property type="match status" value="8"/>
</dbReference>
<comment type="caution">
    <text evidence="5">Lacks conserved residue(s) required for the propagation of feature annotation.</text>
</comment>
<feature type="non-terminal residue" evidence="13">
    <location>
        <position position="1"/>
    </location>
</feature>
<feature type="domain" description="Ig-like" evidence="11">
    <location>
        <begin position="1876"/>
        <end position="1956"/>
    </location>
</feature>
<dbReference type="PROSITE" id="PS01187">
    <property type="entry name" value="EGF_CA"/>
    <property type="match status" value="2"/>
</dbReference>
<evidence type="ECO:0000259" key="12">
    <source>
        <dbReference type="PROSITE" id="PS50923"/>
    </source>
</evidence>
<dbReference type="CDD" id="cd00054">
    <property type="entry name" value="EGF_CA"/>
    <property type="match status" value="4"/>
</dbReference>
<feature type="domain" description="Sushi" evidence="12">
    <location>
        <begin position="316"/>
        <end position="373"/>
    </location>
</feature>
<dbReference type="Pfam" id="PF07645">
    <property type="entry name" value="EGF_CA"/>
    <property type="match status" value="2"/>
</dbReference>
<dbReference type="SUPFAM" id="SSF48726">
    <property type="entry name" value="Immunoglobulin"/>
    <property type="match status" value="2"/>
</dbReference>
<dbReference type="Pfam" id="PF00084">
    <property type="entry name" value="Sushi"/>
    <property type="match status" value="2"/>
</dbReference>
<feature type="coiled-coil region" evidence="7">
    <location>
        <begin position="1497"/>
        <end position="1524"/>
    </location>
</feature>
<feature type="domain" description="EGF-like" evidence="10">
    <location>
        <begin position="37"/>
        <end position="71"/>
    </location>
</feature>
<accession>A0ABN8PZT6</accession>
<comment type="caution">
    <text evidence="13">The sequence shown here is derived from an EMBL/GenBank/DDBJ whole genome shotgun (WGS) entry which is preliminary data.</text>
</comment>
<evidence type="ECO:0000256" key="1">
    <source>
        <dbReference type="ARBA" id="ARBA00022536"/>
    </source>
</evidence>
<dbReference type="Gene3D" id="2.60.40.10">
    <property type="entry name" value="Immunoglobulins"/>
    <property type="match status" value="2"/>
</dbReference>
<dbReference type="CDD" id="cd00033">
    <property type="entry name" value="CCP"/>
    <property type="match status" value="2"/>
</dbReference>
<dbReference type="EMBL" id="CALNXI010001074">
    <property type="protein sequence ID" value="CAH3154311.1"/>
    <property type="molecule type" value="Genomic_DNA"/>
</dbReference>
<evidence type="ECO:0000256" key="2">
    <source>
        <dbReference type="ARBA" id="ARBA00022729"/>
    </source>
</evidence>
<dbReference type="InterPro" id="IPR035976">
    <property type="entry name" value="Sushi/SCR/CCP_sf"/>
</dbReference>
<keyword evidence="9" id="KW-0812">Transmembrane</keyword>
<gene>
    <name evidence="13" type="ORF">PEVE_00001368</name>
</gene>
<evidence type="ECO:0000256" key="5">
    <source>
        <dbReference type="PROSITE-ProRule" id="PRU00076"/>
    </source>
</evidence>
<feature type="compositionally biased region" description="Basic and acidic residues" evidence="8">
    <location>
        <begin position="2309"/>
        <end position="2323"/>
    </location>
</feature>
<dbReference type="SUPFAM" id="SSF57196">
    <property type="entry name" value="EGF/Laminin"/>
    <property type="match status" value="2"/>
</dbReference>
<name>A0ABN8PZT6_9CNID</name>
<reference evidence="13 14" key="1">
    <citation type="submission" date="2022-05" db="EMBL/GenBank/DDBJ databases">
        <authorList>
            <consortium name="Genoscope - CEA"/>
            <person name="William W."/>
        </authorList>
    </citation>
    <scope>NUCLEOTIDE SEQUENCE [LARGE SCALE GENOMIC DNA]</scope>
</reference>
<keyword evidence="1 5" id="KW-0245">EGF-like domain</keyword>
<dbReference type="PANTHER" id="PTHR24039">
    <property type="entry name" value="FIBRILLIN-RELATED"/>
    <property type="match status" value="1"/>
</dbReference>
<feature type="transmembrane region" description="Helical" evidence="9">
    <location>
        <begin position="2343"/>
        <end position="2364"/>
    </location>
</feature>
<dbReference type="SMART" id="SM01411">
    <property type="entry name" value="Ephrin_rec_like"/>
    <property type="match status" value="1"/>
</dbReference>
<dbReference type="InterPro" id="IPR003599">
    <property type="entry name" value="Ig_sub"/>
</dbReference>
<dbReference type="SUPFAM" id="SSF57535">
    <property type="entry name" value="Complement control module/SCR domain"/>
    <property type="match status" value="2"/>
</dbReference>
<dbReference type="PROSITE" id="PS01186">
    <property type="entry name" value="EGF_2"/>
    <property type="match status" value="7"/>
</dbReference>
<dbReference type="InterPro" id="IPR000436">
    <property type="entry name" value="Sushi_SCR_CCP_dom"/>
</dbReference>
<dbReference type="SMART" id="SM00181">
    <property type="entry name" value="EGF"/>
    <property type="match status" value="8"/>
</dbReference>
<evidence type="ECO:0000256" key="9">
    <source>
        <dbReference type="SAM" id="Phobius"/>
    </source>
</evidence>
<dbReference type="Pfam" id="PF13927">
    <property type="entry name" value="Ig_3"/>
    <property type="match status" value="1"/>
</dbReference>
<feature type="disulfide bond" evidence="5">
    <location>
        <begin position="117"/>
        <end position="127"/>
    </location>
</feature>
<evidence type="ECO:0000256" key="4">
    <source>
        <dbReference type="ARBA" id="ARBA00023157"/>
    </source>
</evidence>
<evidence type="ECO:0000256" key="6">
    <source>
        <dbReference type="PROSITE-ProRule" id="PRU00302"/>
    </source>
</evidence>
<evidence type="ECO:0000256" key="7">
    <source>
        <dbReference type="SAM" id="Coils"/>
    </source>
</evidence>
<dbReference type="SMART" id="SM00409">
    <property type="entry name" value="IG"/>
    <property type="match status" value="2"/>
</dbReference>
<sequence length="2421" mass="268469">CRTTYRQKWKNIHYYVTRYKPIYYCAHGWRAAGDECTIPICTGQPGCANGGTCISPERCRCMPGWRGAKCRTDINECLTNNGGCQQHCSDWDGSYRCYCDQGYAKSGFFNCQDINECQGGHSCQQNCVNKPGSYSCTCRTGYDLDNNSRTCSEVNECAQPICQYKCNNTVGSFFCTCPQGYLLTTNKRDCADHDECTTGNHTCGQLCVNHPGAYTCTCHTGYSLNNDNRSCSDIDECKTGLAGCQYQCRNTNGSFQCICPTGYFLNPDNRTCSDHNECKNGQHTCSQICGNTPGSYYCACRPGYYLDGDFRTCKGYPCSSLSQPVNGYINCTGNTVDSVCQFSCQPGYELVGSMLLRCLIEAQWNGVRPVCKTKQCKRLKPPSNGFVKIPCSTTYKGKCSFDCRSGYFLNGSKTVSCSADSTWIPTPGNCDAITVCRPNPCLNGGVCRPLNSTAFWCNCTGTAHIGSKCQVGIFRKPNYPRLEQNSSWNFTFQLSPPKEELTITFNSVGLELHPRDLVVVPVKLERGRLYIFNMTVTARLPGIHQITYTLSGATAKDYQAVLPDTVIVLENGTSCNENANISFPKGCHKIALYKCPVGSSFLHAISTEPWLRSTRRVSTNGAVSIVSRNLTLPLGLRGATLDKIDRFSVSRDTVQCYDKTPKSLECFPSETLATVFLQSLNSSLPSWFHLIPSKTFSSLEPNDVITYIWTGKELKGVLKGLGLSLKDHTYYSVLLYTGAITVVVNGTFVKLPKYGKNSFLLAAVELCLDDLSPKVVLAFNPLSYVTLRSMPLYQELATKGWNISVLAMQFFGQRKTSYSVNVWNRGNVFIPGNLELYGRVEKTIFGSHPIHFMKVSLVGNAVIGIQDDNNVWVKNPRSWTAGIRGQTNVSVALSVLKQQIIFNISLHRCSGKVRYQEYENYTSCKFQDTYEMSLNGLLQKDPFTSTLLGSFIEIPNSNVSLFAKSHNLNNSSLNSRSATHLELYILNGTIKFGPLKFPNVTIETEIATNQTFERCSAKRKAQDLKLSASFNQKAALGRFFTISQSDSVQIFLPFDSQNKTYGVLNATVSLLGDSFGSQVTISNTSASFQRDFLLFKTYRLSLSGSSRLQPWDYLLLKVTGIFGRSNKGGTNDALEDVLKKMINEYIQVVVEHTVQRLVALQNIDDKMSKRFEQSKTRLLRAENRTSLAITRYLWALKAQKVASKEASTAEKNASVSNQEFNKLKASLERLCSVTECPYVCVAGTACNTCYKDLISEEQGLCPAICHNVLKKRVAPFKEMATCLEEECDHSGGDLLSFVSCNFEKVGKAVAKTVATGVLTSVGVPPQAAYPLANGIVKLAETGSVEEAAKSAGAYLFATRYINKNTVIKMAKDANSEPNDNKNLDGKVLAGVVSGVVDAVTGCNDEGEWNCYVEPKPCEKDVFNYSFTEIPYSCVISCKVNVIKETVATPCCKVVNCASRIKELRCKEKNAFCLKTTEKALSKLNTAKSNLLKPFAKLQNAKRKLRIAEIELVKQKIELEGASSERNILRRVHDAVAKASKISQRANGENRALLKDAIVLAQLWNSTNQTCPVDIKEVSFGLTFSSPRETSIPVMFKIASKDIEKTIFPILNFASLNDSLQQVTKQIVRELFGNVSFVLRSGHPLNQMSSAKSAERRRRAIDKGNADVTNLLEFKKKCALVTNYHRVLTDILRSLYKISAQSLMTFTFFTNQTITQRHAEAHDFAVNMTQAAEFGLTAKDVKESMKAVSSDLEVITAVSLIELRNAANHNKVQTAIGVVYREWEASMERVFNGTSLECNGFVDCVEDFVDNWNYLYQDVTLPEAVRLKKTLAVLRTEVKALVSFEDLTVAEAAEKSSRILQILQDIKNEKIFCAVAPNITNHPEVMKNMKTGQTLELTCKAVGDPAPSYRWKKNGVLLLERDTENLRIEKVTTKDSGNYTCEAYNHVSVETSTPSLVLVHPPPTLVYQPPNKLNIPFNTGFYLRCKATSLVRPLRYQWLFMPFEANGYSMVERGNFSVLKFTSVQNQEEGFYKCNVSNPFDFTLSHDVHVRVLGFSLVVPSLGLSFEIVGNYKSLQDSYEVNNQMDIDNTPLHDNERFQLDVQFSFKRVVSNLANLSSNAVRNLTIHDCKSNDQKNVSCSASLRLLSLNVTGPESTNRTERENARSVVESVNVMKQSVAVLVNESNTRGISLNIKDVILNIDPSSWKTGEYKSMCPTGTMLYVNNFLCVNCPSGTYGALNGTATACFPCPIGTYQPHQGQMSCFLCPSGSNSRKTGLETRSSCKDIVTYPTTFPPTETTLKESVATTATDETRTTRKGEVDKTTRSPNASGLGSDKDVATKWKIAFGACVAVIVILLAGVLAYAIRYRVKKIPHFKTGKMRTSATDQTFQNPIYDTNEDVKERPVLSQKNLIYQSGDPSAVK</sequence>
<dbReference type="InterPro" id="IPR003598">
    <property type="entry name" value="Ig_sub2"/>
</dbReference>
<dbReference type="InterPro" id="IPR007110">
    <property type="entry name" value="Ig-like_dom"/>
</dbReference>
<keyword evidence="4 5" id="KW-1015">Disulfide bond</keyword>
<organism evidence="13 14">
    <name type="scientific">Porites evermanni</name>
    <dbReference type="NCBI Taxonomy" id="104178"/>
    <lineage>
        <taxon>Eukaryota</taxon>
        <taxon>Metazoa</taxon>
        <taxon>Cnidaria</taxon>
        <taxon>Anthozoa</taxon>
        <taxon>Hexacorallia</taxon>
        <taxon>Scleractinia</taxon>
        <taxon>Fungiina</taxon>
        <taxon>Poritidae</taxon>
        <taxon>Porites</taxon>
    </lineage>
</organism>
<dbReference type="Pfam" id="PF12662">
    <property type="entry name" value="cEGF"/>
    <property type="match status" value="3"/>
</dbReference>
<keyword evidence="3" id="KW-0677">Repeat</keyword>
<feature type="domain" description="Sushi" evidence="12">
    <location>
        <begin position="374"/>
        <end position="432"/>
    </location>
</feature>
<dbReference type="Gene3D" id="2.10.50.10">
    <property type="entry name" value="Tumor Necrosis Factor Receptor, subunit A, domain 2"/>
    <property type="match status" value="1"/>
</dbReference>
<keyword evidence="9" id="KW-0472">Membrane</keyword>
<dbReference type="SUPFAM" id="SSF57184">
    <property type="entry name" value="Growth factor receptor domain"/>
    <property type="match status" value="3"/>
</dbReference>
<keyword evidence="6" id="KW-0768">Sushi</keyword>
<dbReference type="InterPro" id="IPR026823">
    <property type="entry name" value="cEGF"/>
</dbReference>
<evidence type="ECO:0000259" key="10">
    <source>
        <dbReference type="PROSITE" id="PS50026"/>
    </source>
</evidence>
<feature type="domain" description="EGF-like" evidence="10">
    <location>
        <begin position="432"/>
        <end position="470"/>
    </location>
</feature>
<feature type="domain" description="EGF-like" evidence="10">
    <location>
        <begin position="113"/>
        <end position="152"/>
    </location>
</feature>
<evidence type="ECO:0000313" key="14">
    <source>
        <dbReference type="Proteomes" id="UP001159427"/>
    </source>
</evidence>
<dbReference type="SMART" id="SM00032">
    <property type="entry name" value="CCP"/>
    <property type="match status" value="2"/>
</dbReference>
<dbReference type="InterPro" id="IPR001881">
    <property type="entry name" value="EGF-like_Ca-bd_dom"/>
</dbReference>
<dbReference type="InterPro" id="IPR049883">
    <property type="entry name" value="NOTCH1_EGF-like"/>
</dbReference>
<evidence type="ECO:0000313" key="13">
    <source>
        <dbReference type="EMBL" id="CAH3154311.1"/>
    </source>
</evidence>
<dbReference type="Gene3D" id="2.10.70.10">
    <property type="entry name" value="Complement Module, domain 1"/>
    <property type="match status" value="2"/>
</dbReference>
<feature type="disulfide bond" evidence="6">
    <location>
        <begin position="344"/>
        <end position="371"/>
    </location>
</feature>
<dbReference type="PROSITE" id="PS00022">
    <property type="entry name" value="EGF_1"/>
    <property type="match status" value="1"/>
</dbReference>
<dbReference type="SMART" id="SM00408">
    <property type="entry name" value="IGc2"/>
    <property type="match status" value="1"/>
</dbReference>
<keyword evidence="14" id="KW-1185">Reference proteome</keyword>
<dbReference type="InterPro" id="IPR009030">
    <property type="entry name" value="Growth_fac_rcpt_cys_sf"/>
</dbReference>
<feature type="non-terminal residue" evidence="13">
    <location>
        <position position="2421"/>
    </location>
</feature>
<keyword evidence="2" id="KW-0732">Signal</keyword>
<feature type="domain" description="EGF-like" evidence="10">
    <location>
        <begin position="153"/>
        <end position="191"/>
    </location>
</feature>
<protein>
    <submittedName>
        <fullName evidence="13">Uncharacterized protein</fullName>
    </submittedName>
</protein>
<evidence type="ECO:0000259" key="11">
    <source>
        <dbReference type="PROSITE" id="PS50835"/>
    </source>
</evidence>
<dbReference type="SMART" id="SM00179">
    <property type="entry name" value="EGF_CA"/>
    <property type="match status" value="7"/>
</dbReference>